<dbReference type="EMBL" id="JBHMEI010000078">
    <property type="protein sequence ID" value="MFB9208699.1"/>
    <property type="molecule type" value="Genomic_DNA"/>
</dbReference>
<organism evidence="4 5">
    <name type="scientific">Nonomuraea spiralis</name>
    <dbReference type="NCBI Taxonomy" id="46182"/>
    <lineage>
        <taxon>Bacteria</taxon>
        <taxon>Bacillati</taxon>
        <taxon>Actinomycetota</taxon>
        <taxon>Actinomycetes</taxon>
        <taxon>Streptosporangiales</taxon>
        <taxon>Streptosporangiaceae</taxon>
        <taxon>Nonomuraea</taxon>
    </lineage>
</organism>
<sequence length="416" mass="42248">MSQHATLTTLREINASVVLESIRADPPISRAEVSRRTGMTKPTVANALDLLVSAGLVRQAEPPGEMHYGAVYFEPVHTLAHVLALDIGTRFVRGALSDLRGTMLARHDERIDDSDPATILRAAVAVRDALSPGGPPGGVPPGGPAGGGIELVAAGVPGVVDPEEGVIRQSNRPALEGMAIRTELEAALGVPAEVETDANLAVIGEHALGAGRGVADFAFLSIGAGVGAGLILGDRAHRGHRGAAGEVDDPPPGEDELPDSPSGDALMSWARTWIAAGLRDGDTTLRLDATPEAIFAAASQGDGLASAIVAEEARRIASRIATISRVVDVELVVLGGGIGLACAGILPEIDAALAGMLRHPPRVEVSALGNAPVLTGGLAHGTRLLRASVATRRISAAAKVSGAAKATITGSGSEGR</sequence>
<dbReference type="PANTHER" id="PTHR18964">
    <property type="entry name" value="ROK (REPRESSOR, ORF, KINASE) FAMILY"/>
    <property type="match status" value="1"/>
</dbReference>
<dbReference type="InterPro" id="IPR043129">
    <property type="entry name" value="ATPase_NBD"/>
</dbReference>
<evidence type="ECO:0000259" key="3">
    <source>
        <dbReference type="Pfam" id="PF12802"/>
    </source>
</evidence>
<dbReference type="Gene3D" id="3.30.420.40">
    <property type="match status" value="2"/>
</dbReference>
<dbReference type="Pfam" id="PF00480">
    <property type="entry name" value="ROK"/>
    <property type="match status" value="2"/>
</dbReference>
<feature type="domain" description="HTH marR-type" evidence="3">
    <location>
        <begin position="18"/>
        <end position="63"/>
    </location>
</feature>
<evidence type="ECO:0000313" key="4">
    <source>
        <dbReference type="EMBL" id="MFB9208699.1"/>
    </source>
</evidence>
<dbReference type="SUPFAM" id="SSF53067">
    <property type="entry name" value="Actin-like ATPase domain"/>
    <property type="match status" value="1"/>
</dbReference>
<dbReference type="InterPro" id="IPR036388">
    <property type="entry name" value="WH-like_DNA-bd_sf"/>
</dbReference>
<dbReference type="Proteomes" id="UP001589647">
    <property type="component" value="Unassembled WGS sequence"/>
</dbReference>
<evidence type="ECO:0000256" key="1">
    <source>
        <dbReference type="ARBA" id="ARBA00006479"/>
    </source>
</evidence>
<evidence type="ECO:0000256" key="2">
    <source>
        <dbReference type="SAM" id="MobiDB-lite"/>
    </source>
</evidence>
<dbReference type="InterPro" id="IPR000835">
    <property type="entry name" value="HTH_MarR-typ"/>
</dbReference>
<name>A0ABV5IVV2_9ACTN</name>
<comment type="similarity">
    <text evidence="1">Belongs to the ROK (NagC/XylR) family.</text>
</comment>
<feature type="region of interest" description="Disordered" evidence="2">
    <location>
        <begin position="240"/>
        <end position="262"/>
    </location>
</feature>
<dbReference type="SUPFAM" id="SSF46785">
    <property type="entry name" value="Winged helix' DNA-binding domain"/>
    <property type="match status" value="1"/>
</dbReference>
<comment type="caution">
    <text evidence="4">The sequence shown here is derived from an EMBL/GenBank/DDBJ whole genome shotgun (WGS) entry which is preliminary data.</text>
</comment>
<feature type="compositionally biased region" description="Acidic residues" evidence="2">
    <location>
        <begin position="246"/>
        <end position="258"/>
    </location>
</feature>
<protein>
    <submittedName>
        <fullName evidence="4">ROK family protein</fullName>
    </submittedName>
</protein>
<reference evidence="4 5" key="1">
    <citation type="submission" date="2024-09" db="EMBL/GenBank/DDBJ databases">
        <authorList>
            <person name="Sun Q."/>
            <person name="Mori K."/>
        </authorList>
    </citation>
    <scope>NUCLEOTIDE SEQUENCE [LARGE SCALE GENOMIC DNA]</scope>
    <source>
        <strain evidence="4 5">CCM 3426</strain>
    </source>
</reference>
<evidence type="ECO:0000313" key="5">
    <source>
        <dbReference type="Proteomes" id="UP001589647"/>
    </source>
</evidence>
<accession>A0ABV5IVV2</accession>
<dbReference type="Gene3D" id="1.10.10.10">
    <property type="entry name" value="Winged helix-like DNA-binding domain superfamily/Winged helix DNA-binding domain"/>
    <property type="match status" value="1"/>
</dbReference>
<dbReference type="InterPro" id="IPR000600">
    <property type="entry name" value="ROK"/>
</dbReference>
<dbReference type="PANTHER" id="PTHR18964:SF149">
    <property type="entry name" value="BIFUNCTIONAL UDP-N-ACETYLGLUCOSAMINE 2-EPIMERASE_N-ACETYLMANNOSAMINE KINASE"/>
    <property type="match status" value="1"/>
</dbReference>
<gene>
    <name evidence="4" type="ORF">ACFFV7_46480</name>
</gene>
<keyword evidence="5" id="KW-1185">Reference proteome</keyword>
<dbReference type="InterPro" id="IPR036390">
    <property type="entry name" value="WH_DNA-bd_sf"/>
</dbReference>
<proteinExistence type="inferred from homology"/>
<dbReference type="Pfam" id="PF12802">
    <property type="entry name" value="MarR_2"/>
    <property type="match status" value="1"/>
</dbReference>
<dbReference type="RefSeq" id="WP_189647722.1">
    <property type="nucleotide sequence ID" value="NZ_BMRC01000005.1"/>
</dbReference>